<dbReference type="PANTHER" id="PTHR24960">
    <property type="entry name" value="PHOTOSYSTEM I IRON-SULFUR CENTER-RELATED"/>
    <property type="match status" value="1"/>
</dbReference>
<protein>
    <submittedName>
        <fullName evidence="7">LdpA C-terminal domain-containing domain</fullName>
    </submittedName>
</protein>
<organism evidence="7 8">
    <name type="scientific">Roseofilum casamattae BLCC-M143</name>
    <dbReference type="NCBI Taxonomy" id="3022442"/>
    <lineage>
        <taxon>Bacteria</taxon>
        <taxon>Bacillati</taxon>
        <taxon>Cyanobacteriota</taxon>
        <taxon>Cyanophyceae</taxon>
        <taxon>Desertifilales</taxon>
        <taxon>Desertifilaceae</taxon>
        <taxon>Roseofilum</taxon>
        <taxon>Roseofilum casamattae</taxon>
    </lineage>
</organism>
<sequence>MTQFYPALKSIGDGCWFKLICGASYQHAPAIANLTLAYTLAGADCIDIAADPAIAAVARGAIVAARSLRSRAWDKQLGPPSPWSDPLLMVSLNDGEDPHFRKAQFDPTQCPPECPRPCQSICPALAIPSHPEGSEGIIDRRCYGCGRCVPICPHDRIQTHSHLSRAETLLPQLTAIGIQAIEIHTQVSHYTEFKHLWQVIRPYASSLQLIAISCPDGDRLIDYLKSLWELIQPLPCQLLWQLDGRPMSGDIGAGTTHKAIRLAQKVRASGLPGVIQLAGGTNDRTVPKLRHLGLLGKPEENKLGLLSNPKPPVVGVAYGSYARVLLSPVLETLEQLALLPPNSSHRQSPARLDSHPDLLWEAVRLARTLVTQLKRVPSDSLIKS</sequence>
<evidence type="ECO:0000313" key="8">
    <source>
        <dbReference type="Proteomes" id="UP001232992"/>
    </source>
</evidence>
<feature type="domain" description="4Fe-4S ferredoxin-type" evidence="6">
    <location>
        <begin position="134"/>
        <end position="162"/>
    </location>
</feature>
<dbReference type="InterPro" id="IPR021039">
    <property type="entry name" value="Fe-S-bd_prot_LdpA_C"/>
</dbReference>
<dbReference type="Pfam" id="PF12617">
    <property type="entry name" value="LdpA_C"/>
    <property type="match status" value="1"/>
</dbReference>
<evidence type="ECO:0000256" key="1">
    <source>
        <dbReference type="ARBA" id="ARBA00001966"/>
    </source>
</evidence>
<keyword evidence="2" id="KW-0004">4Fe-4S</keyword>
<comment type="cofactor">
    <cofactor evidence="1">
        <name>[4Fe-4S] cluster</name>
        <dbReference type="ChEBI" id="CHEBI:49883"/>
    </cofactor>
</comment>
<keyword evidence="8" id="KW-1185">Reference proteome</keyword>
<dbReference type="Pfam" id="PF25160">
    <property type="entry name" value="LdpA_Fe-S-bd"/>
    <property type="match status" value="1"/>
</dbReference>
<reference evidence="7 8" key="1">
    <citation type="submission" date="2023-01" db="EMBL/GenBank/DDBJ databases">
        <title>Novel diversity within Roseofilum (Cyanobacteria; Desertifilaceae) from marine benthic mats with descriptions of four novel species.</title>
        <authorList>
            <person name="Wang Y."/>
            <person name="Berthold D.E."/>
            <person name="Hu J."/>
            <person name="Lefler F.W."/>
            <person name="Laughinghouse H.D. IV."/>
        </authorList>
    </citation>
    <scope>NUCLEOTIDE SEQUENCE [LARGE SCALE GENOMIC DNA]</scope>
    <source>
        <strain evidence="7 8">BLCC-M143</strain>
    </source>
</reference>
<dbReference type="PROSITE" id="PS51379">
    <property type="entry name" value="4FE4S_FER_2"/>
    <property type="match status" value="2"/>
</dbReference>
<dbReference type="InterPro" id="IPR017900">
    <property type="entry name" value="4Fe4S_Fe_S_CS"/>
</dbReference>
<keyword evidence="5" id="KW-0411">Iron-sulfur</keyword>
<keyword evidence="3" id="KW-0479">Metal-binding</keyword>
<dbReference type="PROSITE" id="PS00198">
    <property type="entry name" value="4FE4S_FER_1"/>
    <property type="match status" value="1"/>
</dbReference>
<dbReference type="EMBL" id="JAQOSQ010000028">
    <property type="protein sequence ID" value="MDJ1185185.1"/>
    <property type="molecule type" value="Genomic_DNA"/>
</dbReference>
<dbReference type="SUPFAM" id="SSF54862">
    <property type="entry name" value="4Fe-4S ferredoxins"/>
    <property type="match status" value="1"/>
</dbReference>
<proteinExistence type="predicted"/>
<dbReference type="NCBIfam" id="NF045992">
    <property type="entry name" value="CircClkLdpA"/>
    <property type="match status" value="1"/>
</dbReference>
<dbReference type="RefSeq" id="WP_283759832.1">
    <property type="nucleotide sequence ID" value="NZ_JAQOSQ010000028.1"/>
</dbReference>
<evidence type="ECO:0000256" key="4">
    <source>
        <dbReference type="ARBA" id="ARBA00023004"/>
    </source>
</evidence>
<feature type="domain" description="4Fe-4S ferredoxin-type" evidence="6">
    <location>
        <begin position="101"/>
        <end position="132"/>
    </location>
</feature>
<dbReference type="InterPro" id="IPR050157">
    <property type="entry name" value="PSI_iron-sulfur_center"/>
</dbReference>
<evidence type="ECO:0000259" key="6">
    <source>
        <dbReference type="PROSITE" id="PS51379"/>
    </source>
</evidence>
<name>A0ABT7C175_9CYAN</name>
<gene>
    <name evidence="7" type="ORF">PMH09_18515</name>
</gene>
<evidence type="ECO:0000256" key="2">
    <source>
        <dbReference type="ARBA" id="ARBA00022485"/>
    </source>
</evidence>
<dbReference type="PANTHER" id="PTHR24960:SF79">
    <property type="entry name" value="PHOTOSYSTEM I IRON-SULFUR CENTER"/>
    <property type="match status" value="1"/>
</dbReference>
<evidence type="ECO:0000256" key="3">
    <source>
        <dbReference type="ARBA" id="ARBA00022723"/>
    </source>
</evidence>
<accession>A0ABT7C175</accession>
<evidence type="ECO:0000256" key="5">
    <source>
        <dbReference type="ARBA" id="ARBA00023014"/>
    </source>
</evidence>
<dbReference type="InterPro" id="IPR057431">
    <property type="entry name" value="LdpA_Fe-S-bd"/>
</dbReference>
<dbReference type="InterPro" id="IPR017896">
    <property type="entry name" value="4Fe4S_Fe-S-bd"/>
</dbReference>
<keyword evidence="4" id="KW-0408">Iron</keyword>
<evidence type="ECO:0000313" key="7">
    <source>
        <dbReference type="EMBL" id="MDJ1185185.1"/>
    </source>
</evidence>
<comment type="caution">
    <text evidence="7">The sequence shown here is derived from an EMBL/GenBank/DDBJ whole genome shotgun (WGS) entry which is preliminary data.</text>
</comment>
<dbReference type="Gene3D" id="3.30.70.20">
    <property type="match status" value="1"/>
</dbReference>
<dbReference type="Proteomes" id="UP001232992">
    <property type="component" value="Unassembled WGS sequence"/>
</dbReference>